<reference evidence="4" key="1">
    <citation type="submission" date="2023-08" db="EMBL/GenBank/DDBJ databases">
        <authorList>
            <person name="Messyasz A."/>
            <person name="Mannisto M.K."/>
            <person name="Kerkhof L.J."/>
            <person name="Haggblom M."/>
        </authorList>
    </citation>
    <scope>NUCLEOTIDE SEQUENCE</scope>
    <source>
        <strain evidence="4">M8UP23</strain>
    </source>
</reference>
<dbReference type="Gene3D" id="1.20.1600.10">
    <property type="entry name" value="Outer membrane efflux proteins (OEP)"/>
    <property type="match status" value="1"/>
</dbReference>
<dbReference type="InterPro" id="IPR003423">
    <property type="entry name" value="OMP_efflux"/>
</dbReference>
<dbReference type="InterPro" id="IPR010131">
    <property type="entry name" value="MdtP/NodT-like"/>
</dbReference>
<proteinExistence type="inferred from homology"/>
<keyword evidence="2" id="KW-0732">Signal</keyword>
<evidence type="ECO:0000256" key="1">
    <source>
        <dbReference type="ARBA" id="ARBA00007613"/>
    </source>
</evidence>
<reference evidence="4" key="2">
    <citation type="journal article" date="2024" name="Environ. Microbiol.">
        <title>Genome analysis and description of Tunturibacter gen. nov. expands the diversity of Terriglobia in tundra soils.</title>
        <authorList>
            <person name="Messyasz A."/>
            <person name="Mannisto M.K."/>
            <person name="Kerkhof L.J."/>
            <person name="Haggblom M.M."/>
        </authorList>
    </citation>
    <scope>NUCLEOTIDE SEQUENCE</scope>
    <source>
        <strain evidence="4">M8UP23</strain>
    </source>
</reference>
<keyword evidence="2" id="KW-0472">Membrane</keyword>
<dbReference type="GO" id="GO:0015562">
    <property type="term" value="F:efflux transmembrane transporter activity"/>
    <property type="evidence" value="ECO:0007669"/>
    <property type="project" value="InterPro"/>
</dbReference>
<dbReference type="EMBL" id="CP132932">
    <property type="protein sequence ID" value="XCB27900.1"/>
    <property type="molecule type" value="Genomic_DNA"/>
</dbReference>
<feature type="region of interest" description="Disordered" evidence="3">
    <location>
        <begin position="44"/>
        <end position="63"/>
    </location>
</feature>
<keyword evidence="2" id="KW-0564">Palmitate</keyword>
<sequence>MKRFRPLPITRKSILLCFACLPLLQGCMVGPKYVRPTVQAPPAFKETTDQTAPDGTTWTTAKPQDTTLRGKWWEIYQKPELNGLEDKLNDSNQNIAQAFHNLMAARAQVREARSSYSPTVSTTPSYTRSRTSANVVGQAPANTNLNSNNFDLPFDVSWEPDVWGRVRNTVKEYANAAQVSAADLANEKLTEQANLAEYYFELRGQDQLIELYKQTIETYQKSLELTRVLGRTGIDSDQAVAQAELNLKTAQAAATNLGVARAQYEHAIALLIGQPASSFSMPMHPLTTAVPGIPLGVPSQLLQRRPDIAAAERTMSQANALIGVETAAFYPSFSISFEGGLESSNVKNWFTWPSRFFSLGPSASQTLFDAGLRRNTVAQYKAQYDADVASYRQTVLTAFQQTEDSLASERILAKQLQQEQEVIAAAQRYYDLSVVRYRTGVDTYLNVFTAQNTLLADQQTQVNLRVQQMTSSVQLIEALGGGWDTTQLPTEKEVAAKK</sequence>
<comment type="subcellular location">
    <subcellularLocation>
        <location evidence="2">Cell membrane</location>
        <topology evidence="2">Lipid-anchor</topology>
    </subcellularLocation>
</comment>
<name>A0AAU7ZFX1_9BACT</name>
<dbReference type="RefSeq" id="WP_353069898.1">
    <property type="nucleotide sequence ID" value="NZ_CP132932.1"/>
</dbReference>
<keyword evidence="2" id="KW-0812">Transmembrane</keyword>
<dbReference type="KEGG" id="temp:RBB75_06150"/>
<comment type="similarity">
    <text evidence="1 2">Belongs to the outer membrane factor (OMF) (TC 1.B.17) family.</text>
</comment>
<feature type="signal peptide" evidence="2">
    <location>
        <begin position="1"/>
        <end position="27"/>
    </location>
</feature>
<feature type="region of interest" description="Disordered" evidence="3">
    <location>
        <begin position="114"/>
        <end position="133"/>
    </location>
</feature>
<dbReference type="GO" id="GO:0005886">
    <property type="term" value="C:plasma membrane"/>
    <property type="evidence" value="ECO:0007669"/>
    <property type="project" value="UniProtKB-SubCell"/>
</dbReference>
<evidence type="ECO:0000313" key="4">
    <source>
        <dbReference type="EMBL" id="XCB27900.1"/>
    </source>
</evidence>
<dbReference type="PANTHER" id="PTHR30203">
    <property type="entry name" value="OUTER MEMBRANE CATION EFFLUX PROTEIN"/>
    <property type="match status" value="1"/>
</dbReference>
<keyword evidence="2" id="KW-0449">Lipoprotein</keyword>
<feature type="compositionally biased region" description="Low complexity" evidence="3">
    <location>
        <begin position="114"/>
        <end position="132"/>
    </location>
</feature>
<accession>A0AAU7ZFX1</accession>
<dbReference type="Pfam" id="PF02321">
    <property type="entry name" value="OEP"/>
    <property type="match status" value="2"/>
</dbReference>
<evidence type="ECO:0000256" key="3">
    <source>
        <dbReference type="SAM" id="MobiDB-lite"/>
    </source>
</evidence>
<gene>
    <name evidence="4" type="ORF">RBB75_06150</name>
</gene>
<dbReference type="NCBIfam" id="TIGR01845">
    <property type="entry name" value="outer_NodT"/>
    <property type="match status" value="1"/>
</dbReference>
<feature type="compositionally biased region" description="Polar residues" evidence="3">
    <location>
        <begin position="49"/>
        <end position="63"/>
    </location>
</feature>
<evidence type="ECO:0000256" key="2">
    <source>
        <dbReference type="RuleBase" id="RU362097"/>
    </source>
</evidence>
<dbReference type="PROSITE" id="PS51257">
    <property type="entry name" value="PROKAR_LIPOPROTEIN"/>
    <property type="match status" value="1"/>
</dbReference>
<dbReference type="SUPFAM" id="SSF56954">
    <property type="entry name" value="Outer membrane efflux proteins (OEP)"/>
    <property type="match status" value="1"/>
</dbReference>
<dbReference type="Gene3D" id="2.20.200.10">
    <property type="entry name" value="Outer membrane efflux proteins (OEP)"/>
    <property type="match status" value="1"/>
</dbReference>
<keyword evidence="2" id="KW-1134">Transmembrane beta strand</keyword>
<organism evidence="4">
    <name type="scientific">Tunturiibacter empetritectus</name>
    <dbReference type="NCBI Taxonomy" id="3069691"/>
    <lineage>
        <taxon>Bacteria</taxon>
        <taxon>Pseudomonadati</taxon>
        <taxon>Acidobacteriota</taxon>
        <taxon>Terriglobia</taxon>
        <taxon>Terriglobales</taxon>
        <taxon>Acidobacteriaceae</taxon>
        <taxon>Tunturiibacter</taxon>
    </lineage>
</organism>
<dbReference type="PANTHER" id="PTHR30203:SF33">
    <property type="entry name" value="BLR4455 PROTEIN"/>
    <property type="match status" value="1"/>
</dbReference>
<feature type="chain" id="PRO_5043091562" evidence="2">
    <location>
        <begin position="28"/>
        <end position="498"/>
    </location>
</feature>
<protein>
    <submittedName>
        <fullName evidence="4">Efflux transporter outer membrane subunit</fullName>
    </submittedName>
</protein>
<dbReference type="AlphaFoldDB" id="A0AAU7ZFX1"/>